<comment type="caution">
    <text evidence="1">The sequence shown here is derived from an EMBL/GenBank/DDBJ whole genome shotgun (WGS) entry which is preliminary data.</text>
</comment>
<dbReference type="RefSeq" id="XP_058311021.1">
    <property type="nucleotide sequence ID" value="XM_058448677.1"/>
</dbReference>
<keyword evidence="2" id="KW-1185">Reference proteome</keyword>
<dbReference type="GeneID" id="83175978"/>
<gene>
    <name evidence="1" type="ORF">N7498_001615</name>
</gene>
<reference evidence="1" key="2">
    <citation type="journal article" date="2023" name="IMA Fungus">
        <title>Comparative genomic study of the Penicillium genus elucidates a diverse pangenome and 15 lateral gene transfer events.</title>
        <authorList>
            <person name="Petersen C."/>
            <person name="Sorensen T."/>
            <person name="Nielsen M.R."/>
            <person name="Sondergaard T.E."/>
            <person name="Sorensen J.L."/>
            <person name="Fitzpatrick D.A."/>
            <person name="Frisvad J.C."/>
            <person name="Nielsen K.L."/>
        </authorList>
    </citation>
    <scope>NUCLEOTIDE SEQUENCE</scope>
    <source>
        <strain evidence="1">IBT 15544</strain>
    </source>
</reference>
<reference evidence="1" key="1">
    <citation type="submission" date="2022-12" db="EMBL/GenBank/DDBJ databases">
        <authorList>
            <person name="Petersen C."/>
        </authorList>
    </citation>
    <scope>NUCLEOTIDE SEQUENCE</scope>
    <source>
        <strain evidence="1">IBT 15544</strain>
    </source>
</reference>
<evidence type="ECO:0000313" key="1">
    <source>
        <dbReference type="EMBL" id="KAJ5215208.1"/>
    </source>
</evidence>
<name>A0A9W9TA47_9EURO</name>
<protein>
    <submittedName>
        <fullName evidence="1">Alpha/beta-hydrolase</fullName>
    </submittedName>
</protein>
<evidence type="ECO:0000313" key="2">
    <source>
        <dbReference type="Proteomes" id="UP001150904"/>
    </source>
</evidence>
<sequence>MVSHTGEFPSWQLPRVQSPGYGASPTFNVVFLCLLEESQRREILDELCAVDETWTEDRPAPDCHRLVRRLTEVAWLRDSEPSPASIPSTIFQIYRMTSHWLSLIFVDRQSVTDGTAIVLRGEHQGGEAARVPMNRAVLALESEKSLAQVLPDFESVKIVLGGSPSNTVEGQGDKAGTSCWLPPHLPSDLKPEPSSLDLISLVHLTDEKRGEIKAAIGSSDGISNVVIYNWPADREPCSRAELYRIFQAIKPPYQEAVDEMFSMFIDQDETRDGEYCIILAQKTFSGRRPILLHTLCDIGDALGFWHAIWNPFEHGRRGTRLNNARVNTTLFDGPLQARKWPFEVVPCPDHFNFFTAHTDYCCFVLSQMTETQFRHVRQELFSEVEDTMQFIDVANLVGTPDIPGLMAYFESDQYVKSGQDELPQFFLAIDDRTLTGVADGETMDLVVVADRLALRADICDDNGYCYGSWSPGYAYSRLDAEMAVNLCTNLSVCNMDFVECCEDPEFSCWSVFQRWKDANEGVFRRTLGRVDVEGMCRDLGELSA</sequence>
<organism evidence="1 2">
    <name type="scientific">Penicillium cinerascens</name>
    <dbReference type="NCBI Taxonomy" id="70096"/>
    <lineage>
        <taxon>Eukaryota</taxon>
        <taxon>Fungi</taxon>
        <taxon>Dikarya</taxon>
        <taxon>Ascomycota</taxon>
        <taxon>Pezizomycotina</taxon>
        <taxon>Eurotiomycetes</taxon>
        <taxon>Eurotiomycetidae</taxon>
        <taxon>Eurotiales</taxon>
        <taxon>Aspergillaceae</taxon>
        <taxon>Penicillium</taxon>
    </lineage>
</organism>
<dbReference type="OrthoDB" id="4357688at2759"/>
<dbReference type="EMBL" id="JAPQKR010000005">
    <property type="protein sequence ID" value="KAJ5215208.1"/>
    <property type="molecule type" value="Genomic_DNA"/>
</dbReference>
<dbReference type="AlphaFoldDB" id="A0A9W9TA47"/>
<dbReference type="Proteomes" id="UP001150904">
    <property type="component" value="Unassembled WGS sequence"/>
</dbReference>
<proteinExistence type="predicted"/>
<accession>A0A9W9TA47</accession>